<evidence type="ECO:0000313" key="3">
    <source>
        <dbReference type="EMBL" id="QAV16852.1"/>
    </source>
</evidence>
<accession>A0A410WR98</accession>
<dbReference type="RefSeq" id="WP_042232217.1">
    <property type="nucleotide sequence ID" value="NZ_CP026520.1"/>
</dbReference>
<evidence type="ECO:0000313" key="4">
    <source>
        <dbReference type="Proteomes" id="UP000288943"/>
    </source>
</evidence>
<dbReference type="AlphaFoldDB" id="A0A410WR98"/>
<dbReference type="Proteomes" id="UP000288943">
    <property type="component" value="Chromosome"/>
</dbReference>
<feature type="region of interest" description="Disordered" evidence="1">
    <location>
        <begin position="318"/>
        <end position="340"/>
    </location>
</feature>
<sequence>MTERIPCKSADCGATILPRTAEKTGGYCMPCVQYRQRLEREEFIRRHRRDVNLYEGITDPVEILKIMCEPRVSDPLIRYTAYEKTAEELYASLSAPDAERMKAYAAALIAEDEPDIAEDILLSLACFTGIPVQDCLPALIRKECYHPGILYKQAPAAIRDFLLDQVEKDAENRNLLLLALAWIGDETVAARFNQWRETPPVWAEELYVPPHQYSLEAGWMLNGEGLRSDLFYKECRTFEKGIPSGGEPVSLFGETEEFCRGCGGGMTVLFDLDLRHPSLRFLDMEGERLKIATCLSCTCYGFLFTDIDGKGGSGWSRYNPAPAVSPEPEGEGPPEDGERPALRFSGKERGTYYAAVWSQEPAVASQVGGHPTWIQDAEYPDCPGCSGKMSFLAQFSWEDADDYGEGITYAFVCKDCQIAATHFQQT</sequence>
<proteinExistence type="predicted"/>
<protein>
    <submittedName>
        <fullName evidence="3">DUF1963 domain-containing protein</fullName>
    </submittedName>
</protein>
<reference evidence="2 5" key="2">
    <citation type="submission" date="2022-05" db="EMBL/GenBank/DDBJ databases">
        <title>Genome Sequencing of Bee-Associated Microbes.</title>
        <authorList>
            <person name="Dunlap C."/>
        </authorList>
    </citation>
    <scope>NUCLEOTIDE SEQUENCE [LARGE SCALE GENOMIC DNA]</scope>
    <source>
        <strain evidence="2 5">NRRL B-23120</strain>
    </source>
</reference>
<gene>
    <name evidence="2" type="ORF">M5X16_02350</name>
    <name evidence="3" type="ORF">PC41400_03790</name>
</gene>
<evidence type="ECO:0000313" key="2">
    <source>
        <dbReference type="EMBL" id="MCY9594611.1"/>
    </source>
</evidence>
<organism evidence="3 4">
    <name type="scientific">Paenibacillus chitinolyticus</name>
    <dbReference type="NCBI Taxonomy" id="79263"/>
    <lineage>
        <taxon>Bacteria</taxon>
        <taxon>Bacillati</taxon>
        <taxon>Bacillota</taxon>
        <taxon>Bacilli</taxon>
        <taxon>Bacillales</taxon>
        <taxon>Paenibacillaceae</taxon>
        <taxon>Paenibacillus</taxon>
    </lineage>
</organism>
<keyword evidence="5" id="KW-1185">Reference proteome</keyword>
<evidence type="ECO:0000256" key="1">
    <source>
        <dbReference type="SAM" id="MobiDB-lite"/>
    </source>
</evidence>
<dbReference type="Proteomes" id="UP001527202">
    <property type="component" value="Unassembled WGS sequence"/>
</dbReference>
<dbReference type="EMBL" id="CP026520">
    <property type="protein sequence ID" value="QAV16852.1"/>
    <property type="molecule type" value="Genomic_DNA"/>
</dbReference>
<dbReference type="KEGG" id="pchi:PC41400_03790"/>
<reference evidence="3 4" key="1">
    <citation type="submission" date="2018-01" db="EMBL/GenBank/DDBJ databases">
        <title>The whole genome sequencing and assembly of Paenibacillus chitinolyticus KCCM 41400 strain.</title>
        <authorList>
            <person name="Kim J.-Y."/>
            <person name="Park M.-K."/>
            <person name="Lee Y.-J."/>
            <person name="Yi H."/>
            <person name="Bahn Y.-S."/>
            <person name="Kim J.F."/>
            <person name="Lee D.-W."/>
        </authorList>
    </citation>
    <scope>NUCLEOTIDE SEQUENCE [LARGE SCALE GENOMIC DNA]</scope>
    <source>
        <strain evidence="3 4">KCCM 41400</strain>
    </source>
</reference>
<dbReference type="GeneID" id="95373940"/>
<dbReference type="OrthoDB" id="5351532at2"/>
<evidence type="ECO:0000313" key="5">
    <source>
        <dbReference type="Proteomes" id="UP001527202"/>
    </source>
</evidence>
<dbReference type="EMBL" id="JAMDMJ010000002">
    <property type="protein sequence ID" value="MCY9594611.1"/>
    <property type="molecule type" value="Genomic_DNA"/>
</dbReference>
<name>A0A410WR98_9BACL</name>